<sequence length="139" mass="14725">MWILHGNVTERGDIGGGPGKSSLFFLTAYHPEIGLSGARVPRLAEPCTFAGSGAPPTILENPREGIVFTPGRTHNRSRSPRIGSKGRARWALGKPLGAGGTSRATGRRPQHRGGDALGRLRPSGGRLTTNLELVRTRGI</sequence>
<dbReference type="RefSeq" id="XP_025461306.1">
    <property type="nucleotide sequence ID" value="XM_025608804.1"/>
</dbReference>
<accession>A0A317USJ9</accession>
<protein>
    <submittedName>
        <fullName evidence="2">Uncharacterized protein</fullName>
    </submittedName>
</protein>
<dbReference type="AlphaFoldDB" id="A0A317USJ9"/>
<reference evidence="2 3" key="1">
    <citation type="submission" date="2016-12" db="EMBL/GenBank/DDBJ databases">
        <title>The genomes of Aspergillus section Nigri reveals drivers in fungal speciation.</title>
        <authorList>
            <consortium name="DOE Joint Genome Institute"/>
            <person name="Vesth T.C."/>
            <person name="Nybo J."/>
            <person name="Theobald S."/>
            <person name="Brandl J."/>
            <person name="Frisvad J.C."/>
            <person name="Nielsen K.F."/>
            <person name="Lyhne E.K."/>
            <person name="Kogle M.E."/>
            <person name="Kuo A."/>
            <person name="Riley R."/>
            <person name="Clum A."/>
            <person name="Nolan M."/>
            <person name="Lipzen A."/>
            <person name="Salamov A."/>
            <person name="Henrissat B."/>
            <person name="Wiebenga A."/>
            <person name="De Vries R.P."/>
            <person name="Grigoriev I.V."/>
            <person name="Mortensen U.H."/>
            <person name="Andersen M.R."/>
            <person name="Baker S.E."/>
        </authorList>
    </citation>
    <scope>NUCLEOTIDE SEQUENCE [LARGE SCALE GENOMIC DNA]</scope>
    <source>
        <strain evidence="2 3">CBS 115572</strain>
    </source>
</reference>
<feature type="region of interest" description="Disordered" evidence="1">
    <location>
        <begin position="67"/>
        <end position="124"/>
    </location>
</feature>
<dbReference type="OrthoDB" id="4231495at2759"/>
<comment type="caution">
    <text evidence="2">The sequence shown here is derived from an EMBL/GenBank/DDBJ whole genome shotgun (WGS) entry which is preliminary data.</text>
</comment>
<evidence type="ECO:0000313" key="3">
    <source>
        <dbReference type="Proteomes" id="UP000246702"/>
    </source>
</evidence>
<evidence type="ECO:0000256" key="1">
    <source>
        <dbReference type="SAM" id="MobiDB-lite"/>
    </source>
</evidence>
<evidence type="ECO:0000313" key="2">
    <source>
        <dbReference type="EMBL" id="PWY64511.1"/>
    </source>
</evidence>
<dbReference type="EMBL" id="MSFK01000078">
    <property type="protein sequence ID" value="PWY64511.1"/>
    <property type="molecule type" value="Genomic_DNA"/>
</dbReference>
<proteinExistence type="predicted"/>
<dbReference type="GeneID" id="37110947"/>
<organism evidence="2 3">
    <name type="scientific">Aspergillus sclerotioniger CBS 115572</name>
    <dbReference type="NCBI Taxonomy" id="1450535"/>
    <lineage>
        <taxon>Eukaryota</taxon>
        <taxon>Fungi</taxon>
        <taxon>Dikarya</taxon>
        <taxon>Ascomycota</taxon>
        <taxon>Pezizomycotina</taxon>
        <taxon>Eurotiomycetes</taxon>
        <taxon>Eurotiomycetidae</taxon>
        <taxon>Eurotiales</taxon>
        <taxon>Aspergillaceae</taxon>
        <taxon>Aspergillus</taxon>
        <taxon>Aspergillus subgen. Circumdati</taxon>
    </lineage>
</organism>
<feature type="compositionally biased region" description="Basic residues" evidence="1">
    <location>
        <begin position="73"/>
        <end position="88"/>
    </location>
</feature>
<name>A0A317USJ9_9EURO</name>
<dbReference type="Proteomes" id="UP000246702">
    <property type="component" value="Unassembled WGS sequence"/>
</dbReference>
<gene>
    <name evidence="2" type="ORF">BO94DRAFT_480524</name>
</gene>
<keyword evidence="3" id="KW-1185">Reference proteome</keyword>